<name>A0ABS8PYU8_9BACT</name>
<protein>
    <submittedName>
        <fullName evidence="1">Uncharacterized protein</fullName>
    </submittedName>
</protein>
<accession>A0ABS8PYU8</accession>
<dbReference type="EMBL" id="JAJNEC010000008">
    <property type="protein sequence ID" value="MCD2426055.1"/>
    <property type="molecule type" value="Genomic_DNA"/>
</dbReference>
<organism evidence="1 2">
    <name type="scientific">Niabella pedocola</name>
    <dbReference type="NCBI Taxonomy" id="1752077"/>
    <lineage>
        <taxon>Bacteria</taxon>
        <taxon>Pseudomonadati</taxon>
        <taxon>Bacteroidota</taxon>
        <taxon>Chitinophagia</taxon>
        <taxon>Chitinophagales</taxon>
        <taxon>Chitinophagaceae</taxon>
        <taxon>Niabella</taxon>
    </lineage>
</organism>
<sequence length="65" mass="7369">MKCKARYKTLLACGKRKNFERLKDIAIMNTPGAITTPVDFLAPIAVKTNRKEQEKRRDPLSSHPA</sequence>
<evidence type="ECO:0000313" key="2">
    <source>
        <dbReference type="Proteomes" id="UP001199816"/>
    </source>
</evidence>
<comment type="caution">
    <text evidence="1">The sequence shown here is derived from an EMBL/GenBank/DDBJ whole genome shotgun (WGS) entry which is preliminary data.</text>
</comment>
<proteinExistence type="predicted"/>
<evidence type="ECO:0000313" key="1">
    <source>
        <dbReference type="EMBL" id="MCD2426055.1"/>
    </source>
</evidence>
<dbReference type="RefSeq" id="WP_231008645.1">
    <property type="nucleotide sequence ID" value="NZ_JAJNEC010000008.1"/>
</dbReference>
<gene>
    <name evidence="1" type="ORF">LQ567_24940</name>
</gene>
<reference evidence="1 2" key="1">
    <citation type="submission" date="2021-11" db="EMBL/GenBank/DDBJ databases">
        <title>Genomic of Niabella pedocola.</title>
        <authorList>
            <person name="Wu T."/>
        </authorList>
    </citation>
    <scope>NUCLEOTIDE SEQUENCE [LARGE SCALE GENOMIC DNA]</scope>
    <source>
        <strain evidence="1 2">JCM 31011</strain>
    </source>
</reference>
<dbReference type="Proteomes" id="UP001199816">
    <property type="component" value="Unassembled WGS sequence"/>
</dbReference>
<keyword evidence="2" id="KW-1185">Reference proteome</keyword>